<feature type="repeat" description="TPR" evidence="1">
    <location>
        <begin position="572"/>
        <end position="605"/>
    </location>
</feature>
<feature type="region of interest" description="Disordered" evidence="2">
    <location>
        <begin position="289"/>
        <end position="335"/>
    </location>
</feature>
<dbReference type="InterPro" id="IPR011990">
    <property type="entry name" value="TPR-like_helical_dom_sf"/>
</dbReference>
<accession>A0A7S3JVX3</accession>
<dbReference type="PANTHER" id="PTHR44200:SF1">
    <property type="entry name" value="DNAJ HOMOLOG SUBFAMILY C MEMBER 7"/>
    <property type="match status" value="1"/>
</dbReference>
<dbReference type="InterPro" id="IPR001623">
    <property type="entry name" value="DnaJ_domain"/>
</dbReference>
<evidence type="ECO:0000256" key="1">
    <source>
        <dbReference type="PROSITE-ProRule" id="PRU00339"/>
    </source>
</evidence>
<feature type="region of interest" description="Disordered" evidence="2">
    <location>
        <begin position="860"/>
        <end position="892"/>
    </location>
</feature>
<dbReference type="SMART" id="SM00271">
    <property type="entry name" value="DnaJ"/>
    <property type="match status" value="1"/>
</dbReference>
<dbReference type="InterPro" id="IPR052758">
    <property type="entry name" value="SRC_co-chaperone"/>
</dbReference>
<dbReference type="SUPFAM" id="SSF48452">
    <property type="entry name" value="TPR-like"/>
    <property type="match status" value="2"/>
</dbReference>
<feature type="compositionally biased region" description="Basic and acidic residues" evidence="2">
    <location>
        <begin position="860"/>
        <end position="876"/>
    </location>
</feature>
<dbReference type="PROSITE" id="PS50005">
    <property type="entry name" value="TPR"/>
    <property type="match status" value="1"/>
</dbReference>
<feature type="region of interest" description="Disordered" evidence="2">
    <location>
        <begin position="1"/>
        <end position="23"/>
    </location>
</feature>
<dbReference type="CDD" id="cd06257">
    <property type="entry name" value="DnaJ"/>
    <property type="match status" value="1"/>
</dbReference>
<evidence type="ECO:0000256" key="2">
    <source>
        <dbReference type="SAM" id="MobiDB-lite"/>
    </source>
</evidence>
<dbReference type="PROSITE" id="PS50076">
    <property type="entry name" value="DNAJ_2"/>
    <property type="match status" value="1"/>
</dbReference>
<proteinExistence type="predicted"/>
<feature type="compositionally biased region" description="Basic and acidic residues" evidence="2">
    <location>
        <begin position="302"/>
        <end position="313"/>
    </location>
</feature>
<reference evidence="4" key="1">
    <citation type="submission" date="2021-01" db="EMBL/GenBank/DDBJ databases">
        <authorList>
            <person name="Corre E."/>
            <person name="Pelletier E."/>
            <person name="Niang G."/>
            <person name="Scheremetjew M."/>
            <person name="Finn R."/>
            <person name="Kale V."/>
            <person name="Holt S."/>
            <person name="Cochrane G."/>
            <person name="Meng A."/>
            <person name="Brown T."/>
            <person name="Cohen L."/>
        </authorList>
    </citation>
    <scope>NUCLEOTIDE SEQUENCE</scope>
    <source>
        <strain evidence="4">CCMP1510</strain>
    </source>
</reference>
<feature type="region of interest" description="Disordered" evidence="2">
    <location>
        <begin position="757"/>
        <end position="795"/>
    </location>
</feature>
<dbReference type="EMBL" id="HBIJ01011058">
    <property type="protein sequence ID" value="CAE0366806.1"/>
    <property type="molecule type" value="Transcribed_RNA"/>
</dbReference>
<dbReference type="PRINTS" id="PR00625">
    <property type="entry name" value="JDOMAIN"/>
</dbReference>
<dbReference type="PROSITE" id="PS00636">
    <property type="entry name" value="DNAJ_1"/>
    <property type="match status" value="1"/>
</dbReference>
<dbReference type="Pfam" id="PF00226">
    <property type="entry name" value="DnaJ"/>
    <property type="match status" value="1"/>
</dbReference>
<gene>
    <name evidence="4" type="ORF">ALAG00032_LOCUS7554</name>
</gene>
<dbReference type="InterPro" id="IPR036869">
    <property type="entry name" value="J_dom_sf"/>
</dbReference>
<dbReference type="AlphaFoldDB" id="A0A7S3JVX3"/>
<sequence>MSIVGPGALTEYGSGPRRGGRRRGTVYVDEPATGFFIAGSSLKGLNGIYIRKNPRTVVFSRHTKIALAYENCEDESAWSMVLASTTPLENDFMDPQYEWQFLDPITRKPILRHEGETLIPGSGLRWEHCRDEEETISPGRFYDSDNSEFDDSPKEDRLIQQNCKSKEELEDELPWQVIALLDASITRDLLYTKKYRDEKVARSQRGDDLPQLNPSGPLALARQDADKEEVEFYWLYVVIADSVEIGSWRVASRGDYLKITRADDTFLYTTQGEAVLASACSKVKIAPVAKPGPELDDENEDLFDKPFEPRLQDSDDIEIDEDDNDDNEIVPDSPRNQVEDQAWYGDAQSGRAKGLIQGAEAWLIRAGCPAKKCQILGLASIKDELVPVLLESKQVLVESRCLQLTKHETQAAILGVDVQDEENFTEMGLLAAFRAADRDAAFERRLYVGSKYQTHTTLLIDAYNHLRDKVFPCNKVKDNSYKNPLEAIAAGSAGKRASSAALRLVTKVDSCQDEKRALNTLKQIMSDESSRKMRYGTDLCRLQLAIALAGLGARCVEEIHARRALELNPQNAAANVVLALYHFRRGQRDEAASLLKKALDLGPGTDSRWAYATAASLLRKISRTQRYKNKADDAYRRGNLAAANDQYSQAIAEIGESTPDTWLLATLFANRSACLRRLRKLSEALIDVDKALALFPAYTKAIFRKAVLLFECGKPKAAKRWFLELLRLQRNWPQLSQWLTRCIALYKRKSSKKQRYQDWDDSADDSSDDEGVHRMPPSPNTSTDEDPKSRAQTLEDISNPDIKIDYYSILGVDADASSAQLKRAYRISSLRYHPDKKNGSTIAFQRVAEAFEVLNNPDKRREYDLGDDLNRKKNDEFTDDDSDDQRERSLHEEVERKYFPERYEFYPFGDPFVEKRKLRARRAKERNNDHPNWWEPS</sequence>
<keyword evidence="1" id="KW-0802">TPR repeat</keyword>
<dbReference type="InterPro" id="IPR019734">
    <property type="entry name" value="TPR_rpt"/>
</dbReference>
<feature type="compositionally biased region" description="Acidic residues" evidence="2">
    <location>
        <begin position="314"/>
        <end position="329"/>
    </location>
</feature>
<evidence type="ECO:0000313" key="4">
    <source>
        <dbReference type="EMBL" id="CAE0366806.1"/>
    </source>
</evidence>
<feature type="compositionally biased region" description="Acidic residues" evidence="2">
    <location>
        <begin position="759"/>
        <end position="769"/>
    </location>
</feature>
<organism evidence="4">
    <name type="scientific">Aureoumbra lagunensis</name>
    <dbReference type="NCBI Taxonomy" id="44058"/>
    <lineage>
        <taxon>Eukaryota</taxon>
        <taxon>Sar</taxon>
        <taxon>Stramenopiles</taxon>
        <taxon>Ochrophyta</taxon>
        <taxon>Pelagophyceae</taxon>
        <taxon>Pelagomonadales</taxon>
        <taxon>Aureoumbra</taxon>
    </lineage>
</organism>
<protein>
    <recommendedName>
        <fullName evidence="3">J domain-containing protein</fullName>
    </recommendedName>
</protein>
<name>A0A7S3JVX3_9STRA</name>
<dbReference type="PANTHER" id="PTHR44200">
    <property type="entry name" value="DNAJ HOMOLOG SUBFAMILY C MEMBER 7"/>
    <property type="match status" value="1"/>
</dbReference>
<dbReference type="SMART" id="SM00028">
    <property type="entry name" value="TPR"/>
    <property type="match status" value="4"/>
</dbReference>
<dbReference type="SUPFAM" id="SSF46565">
    <property type="entry name" value="Chaperone J-domain"/>
    <property type="match status" value="1"/>
</dbReference>
<evidence type="ECO:0000259" key="3">
    <source>
        <dbReference type="PROSITE" id="PS50076"/>
    </source>
</evidence>
<dbReference type="Gene3D" id="1.25.40.10">
    <property type="entry name" value="Tetratricopeptide repeat domain"/>
    <property type="match status" value="2"/>
</dbReference>
<feature type="domain" description="J" evidence="3">
    <location>
        <begin position="805"/>
        <end position="867"/>
    </location>
</feature>
<dbReference type="InterPro" id="IPR018253">
    <property type="entry name" value="DnaJ_domain_CS"/>
</dbReference>
<dbReference type="Gene3D" id="1.10.287.110">
    <property type="entry name" value="DnaJ domain"/>
    <property type="match status" value="1"/>
</dbReference>